<dbReference type="EMBL" id="LNIX01000001">
    <property type="protein sequence ID" value="OXA63224.1"/>
    <property type="molecule type" value="Genomic_DNA"/>
</dbReference>
<proteinExistence type="predicted"/>
<feature type="transmembrane region" description="Helical" evidence="1">
    <location>
        <begin position="418"/>
        <end position="435"/>
    </location>
</feature>
<accession>A0A226F1C3</accession>
<keyword evidence="1" id="KW-1133">Transmembrane helix</keyword>
<keyword evidence="1" id="KW-0812">Transmembrane</keyword>
<evidence type="ECO:0000313" key="3">
    <source>
        <dbReference type="EMBL" id="OXA63224.1"/>
    </source>
</evidence>
<gene>
    <name evidence="3" type="ORF">Fcan01_00402</name>
</gene>
<organism evidence="3 4">
    <name type="scientific">Folsomia candida</name>
    <name type="common">Springtail</name>
    <dbReference type="NCBI Taxonomy" id="158441"/>
    <lineage>
        <taxon>Eukaryota</taxon>
        <taxon>Metazoa</taxon>
        <taxon>Ecdysozoa</taxon>
        <taxon>Arthropoda</taxon>
        <taxon>Hexapoda</taxon>
        <taxon>Collembola</taxon>
        <taxon>Entomobryomorpha</taxon>
        <taxon>Isotomoidea</taxon>
        <taxon>Isotomidae</taxon>
        <taxon>Proisotominae</taxon>
        <taxon>Folsomia</taxon>
    </lineage>
</organism>
<feature type="transmembrane region" description="Helical" evidence="1">
    <location>
        <begin position="455"/>
        <end position="477"/>
    </location>
</feature>
<feature type="chain" id="PRO_5012104255" evidence="2">
    <location>
        <begin position="24"/>
        <end position="788"/>
    </location>
</feature>
<keyword evidence="4" id="KW-1185">Reference proteome</keyword>
<feature type="signal peptide" evidence="2">
    <location>
        <begin position="1"/>
        <end position="23"/>
    </location>
</feature>
<sequence>MGHFCKTILSVVLIVTIAVQINGQVTPAVLIFTQPGNNLGPYSLKLEEADVPSNEQGFIDFLTLIPDVSIVVCGIGIWRFYPDADFQGSPGNIGYQIGGNLQPQCYDLDTLGPAFAAMKSYRSLGGENLNQQAIHVFEEEFGIGRSFSILAPIDFTNGPILNIPTSFGPVGSFLITGQADANPSVPDYALAPVFKIFDDETANPSLPSVCFSLATPDESGVLNKFHFQGRMTYNDSGVPTLITMGALDYASYDSISSNPVEFCPKIVEVRVIKEELMAPRMIKSIRLMYTYVVCVEKCGLPSSFLSALVLPSGIVAMQAAGSLRKRRRRNLAKVTGLGLHGYEEGKDRFDVNRLYRGGGMGDIWDERGENGLPDPELGDWAQWGAPTITTISRPPTAEPGSTKAARPTLLSARAVGRLHQICLVGALVWALPWRYDTKARRVIRHSPGVHKVWSVVWFIFAIQNTILLGYQFYSFFARVQLDKGSYRPVFMNSFCVFWYLYSISLNTLMYIYREKFRNYINTLLEFNEKYVLHLDGLEDRGNAVLKVCIPANFVQLVLSCILYLFMPFQPWYLTSYVYEPGNPQWWLVLGALQEMVMAGQTIAVFCLLAWMSVAHGNSVEFWLMEAHHNNDTGYTIDQLRDPHTAVEMYRSLQVMTGLLNECIGPAAFPIMKMVNWTALVSCGYVLIRSMNNKFIEEFPAILTYPFGVVICVCCSYGMLQISAEMFDIATSFLNSWSETKHQNLRRIMTSCATLRIQVGQFYFVTVSTTVTYFQKTFDYIIDCIVTFP</sequence>
<protein>
    <submittedName>
        <fullName evidence="3">Uncharacterized protein</fullName>
    </submittedName>
</protein>
<comment type="caution">
    <text evidence="3">The sequence shown here is derived from an EMBL/GenBank/DDBJ whole genome shotgun (WGS) entry which is preliminary data.</text>
</comment>
<dbReference type="AlphaFoldDB" id="A0A226F1C3"/>
<evidence type="ECO:0000256" key="1">
    <source>
        <dbReference type="SAM" id="Phobius"/>
    </source>
</evidence>
<dbReference type="Proteomes" id="UP000198287">
    <property type="component" value="Unassembled WGS sequence"/>
</dbReference>
<name>A0A226F1C3_FOLCA</name>
<keyword evidence="2" id="KW-0732">Signal</keyword>
<dbReference type="OrthoDB" id="8268880at2759"/>
<feature type="transmembrane region" description="Helical" evidence="1">
    <location>
        <begin position="586"/>
        <end position="613"/>
    </location>
</feature>
<evidence type="ECO:0000313" key="4">
    <source>
        <dbReference type="Proteomes" id="UP000198287"/>
    </source>
</evidence>
<feature type="transmembrane region" description="Helical" evidence="1">
    <location>
        <begin position="489"/>
        <end position="512"/>
    </location>
</feature>
<feature type="transmembrane region" description="Helical" evidence="1">
    <location>
        <begin position="699"/>
        <end position="719"/>
    </location>
</feature>
<reference evidence="3 4" key="1">
    <citation type="submission" date="2015-12" db="EMBL/GenBank/DDBJ databases">
        <title>The genome of Folsomia candida.</title>
        <authorList>
            <person name="Faddeeva A."/>
            <person name="Derks M.F."/>
            <person name="Anvar Y."/>
            <person name="Smit S."/>
            <person name="Van Straalen N."/>
            <person name="Roelofs D."/>
        </authorList>
    </citation>
    <scope>NUCLEOTIDE SEQUENCE [LARGE SCALE GENOMIC DNA]</scope>
    <source>
        <strain evidence="3 4">VU population</strain>
        <tissue evidence="3">Whole body</tissue>
    </source>
</reference>
<feature type="transmembrane region" description="Helical" evidence="1">
    <location>
        <begin position="543"/>
        <end position="565"/>
    </location>
</feature>
<keyword evidence="1" id="KW-0472">Membrane</keyword>
<evidence type="ECO:0000256" key="2">
    <source>
        <dbReference type="SAM" id="SignalP"/>
    </source>
</evidence>